<reference evidence="5" key="1">
    <citation type="submission" date="2017-02" db="UniProtKB">
        <authorList>
            <consortium name="WormBaseParasite"/>
        </authorList>
    </citation>
    <scope>IDENTIFICATION</scope>
</reference>
<evidence type="ECO:0000313" key="2">
    <source>
        <dbReference type="EMBL" id="VDN57864.1"/>
    </source>
</evidence>
<dbReference type="PANTHER" id="PTHR47039">
    <property type="entry name" value="INOSITOL POLYPHOSPHATE 5-PHOSPHATASE E"/>
    <property type="match status" value="1"/>
</dbReference>
<dbReference type="InterPro" id="IPR053321">
    <property type="entry name" value="IPP-5-Phosphatase_Type_IV"/>
</dbReference>
<dbReference type="GO" id="GO:0016791">
    <property type="term" value="F:phosphatase activity"/>
    <property type="evidence" value="ECO:0007669"/>
    <property type="project" value="InterPro"/>
</dbReference>
<reference evidence="2 4" key="2">
    <citation type="submission" date="2018-11" db="EMBL/GenBank/DDBJ databases">
        <authorList>
            <consortium name="Pathogen Informatics"/>
        </authorList>
    </citation>
    <scope>NUCLEOTIDE SEQUENCE [LARGE SCALE GENOMIC DNA]</scope>
</reference>
<evidence type="ECO:0000259" key="1">
    <source>
        <dbReference type="SMART" id="SM00128"/>
    </source>
</evidence>
<dbReference type="Proteomes" id="UP000038040">
    <property type="component" value="Unplaced"/>
</dbReference>
<evidence type="ECO:0000313" key="5">
    <source>
        <dbReference type="WBParaSite" id="DME_0000383201-mRNA-1"/>
    </source>
</evidence>
<name>A0A0N4U9Q4_DRAME</name>
<dbReference type="STRING" id="318479.A0A0N4U9Q4"/>
<dbReference type="AlphaFoldDB" id="A0A0N4U9Q4"/>
<evidence type="ECO:0000313" key="4">
    <source>
        <dbReference type="Proteomes" id="UP000274756"/>
    </source>
</evidence>
<dbReference type="Gene3D" id="3.60.10.10">
    <property type="entry name" value="Endonuclease/exonuclease/phosphatase"/>
    <property type="match status" value="1"/>
</dbReference>
<dbReference type="Proteomes" id="UP000274756">
    <property type="component" value="Unassembled WGS sequence"/>
</dbReference>
<gene>
    <name evidence="2" type="ORF">DME_LOCUS7837</name>
</gene>
<dbReference type="InterPro" id="IPR036691">
    <property type="entry name" value="Endo/exonu/phosph_ase_sf"/>
</dbReference>
<keyword evidence="4" id="KW-1185">Reference proteome</keyword>
<dbReference type="EMBL" id="UYYG01001163">
    <property type="protein sequence ID" value="VDN57864.1"/>
    <property type="molecule type" value="Genomic_DNA"/>
</dbReference>
<evidence type="ECO:0000313" key="3">
    <source>
        <dbReference type="Proteomes" id="UP000038040"/>
    </source>
</evidence>
<dbReference type="GO" id="GO:0046856">
    <property type="term" value="P:phosphatidylinositol dephosphorylation"/>
    <property type="evidence" value="ECO:0007669"/>
    <property type="project" value="InterPro"/>
</dbReference>
<dbReference type="WBParaSite" id="DME_0000383201-mRNA-1">
    <property type="protein sequence ID" value="DME_0000383201-mRNA-1"/>
    <property type="gene ID" value="DME_0000383201"/>
</dbReference>
<dbReference type="Pfam" id="PF22669">
    <property type="entry name" value="Exo_endo_phos2"/>
    <property type="match status" value="1"/>
</dbReference>
<dbReference type="SUPFAM" id="SSF56219">
    <property type="entry name" value="DNase I-like"/>
    <property type="match status" value="1"/>
</dbReference>
<dbReference type="OrthoDB" id="2248459at2759"/>
<protein>
    <submittedName>
        <fullName evidence="5">IPPc domain-containing protein</fullName>
    </submittedName>
</protein>
<dbReference type="InterPro" id="IPR000300">
    <property type="entry name" value="IPPc"/>
</dbReference>
<feature type="domain" description="Inositol polyphosphate-related phosphatase" evidence="1">
    <location>
        <begin position="1"/>
        <end position="214"/>
    </location>
</feature>
<dbReference type="SMART" id="SM00128">
    <property type="entry name" value="IPPc"/>
    <property type="match status" value="1"/>
</dbReference>
<sequence length="276" mass="33084">MSLTFYFLESLMDSYWIYCWVRKWSQMIILLIRSTILHYLSVPEWKFISSSTITKPIRTKGAIVIKFKLFQATFLFIGCHLSRLSYVFWLGDMNFRLISRRRLDEIVRHFDQPSGEIMFTHLLSDDELTIGRNQGIFFKNFQEPMIRFPPTHKFIVNSNEYVCNRIPSYTDRILYHCKKSKQINSLKYDIMWEENASDHKPVYGLFAVTTWIFERIFISVEVKLQVNQVEGHSKMKLKILSIFLQLSITEILFKRFNNVCLSDFLYIRENFEKVQQ</sequence>
<proteinExistence type="predicted"/>
<accession>A0A0N4U9Q4</accession>
<organism evidence="3 5">
    <name type="scientific">Dracunculus medinensis</name>
    <name type="common">Guinea worm</name>
    <dbReference type="NCBI Taxonomy" id="318479"/>
    <lineage>
        <taxon>Eukaryota</taxon>
        <taxon>Metazoa</taxon>
        <taxon>Ecdysozoa</taxon>
        <taxon>Nematoda</taxon>
        <taxon>Chromadorea</taxon>
        <taxon>Rhabditida</taxon>
        <taxon>Spirurina</taxon>
        <taxon>Dracunculoidea</taxon>
        <taxon>Dracunculidae</taxon>
        <taxon>Dracunculus</taxon>
    </lineage>
</organism>
<dbReference type="PANTHER" id="PTHR47039:SF1">
    <property type="entry name" value="INOSITOL POLYPHOSPHATE 5-PHOSPHATASE E"/>
    <property type="match status" value="1"/>
</dbReference>